<dbReference type="AlphaFoldDB" id="A0A8J6XUD8"/>
<keyword evidence="2" id="KW-1185">Reference proteome</keyword>
<proteinExistence type="predicted"/>
<dbReference type="Proteomes" id="UP000629098">
    <property type="component" value="Unassembled WGS sequence"/>
</dbReference>
<comment type="caution">
    <text evidence="1">The sequence shown here is derived from an EMBL/GenBank/DDBJ whole genome shotgun (WGS) entry which is preliminary data.</text>
</comment>
<gene>
    <name evidence="1" type="ORF">ICL16_38530</name>
</gene>
<organism evidence="1 2">
    <name type="scientific">Iningainema tapete BLCC-T55</name>
    <dbReference type="NCBI Taxonomy" id="2748662"/>
    <lineage>
        <taxon>Bacteria</taxon>
        <taxon>Bacillati</taxon>
        <taxon>Cyanobacteriota</taxon>
        <taxon>Cyanophyceae</taxon>
        <taxon>Nostocales</taxon>
        <taxon>Scytonemataceae</taxon>
        <taxon>Iningainema tapete</taxon>
    </lineage>
</organism>
<dbReference type="SUPFAM" id="SSF101898">
    <property type="entry name" value="NHL repeat"/>
    <property type="match status" value="1"/>
</dbReference>
<accession>A0A8J6XUD8</accession>
<dbReference type="EMBL" id="JACXAE010000118">
    <property type="protein sequence ID" value="MBD2777786.1"/>
    <property type="molecule type" value="Genomic_DNA"/>
</dbReference>
<protein>
    <submittedName>
        <fullName evidence="1">Uncharacterized protein</fullName>
    </submittedName>
</protein>
<name>A0A8J6XUD8_9CYAN</name>
<reference evidence="1" key="1">
    <citation type="submission" date="2020-09" db="EMBL/GenBank/DDBJ databases">
        <title>Iningainema tapete sp. nov. (Scytonemataceae, Cyanobacteria) from greenhouses in central Florida (USA) produces two types of nodularin with biosynthetic potential for microcystin-LR and anabaenopeptins.</title>
        <authorList>
            <person name="Berthold D.E."/>
            <person name="Lefler F.W."/>
            <person name="Huang I.-S."/>
            <person name="Abdulla H."/>
            <person name="Zimba P.V."/>
            <person name="Laughinghouse H.D. IV."/>
        </authorList>
    </citation>
    <scope>NUCLEOTIDE SEQUENCE</scope>
    <source>
        <strain evidence="1">BLCCT55</strain>
    </source>
</reference>
<dbReference type="RefSeq" id="WP_190836851.1">
    <property type="nucleotide sequence ID" value="NZ_CAWPPI010000118.1"/>
</dbReference>
<sequence>MTTAPTIESISVLTFGANNILFVGDSYSGKVFAFELEDEKPASESLTYNIYGLDQRIASFLGVSVDLVTVNDLAVHPLTHEAYIGVTRGHGKQAIPIILVVNQAGKIRNIEWDSLKYSHIALNHQPDRITFWHKVPAQSLTITDIEYADGEIYVAGLSNGNFASTLYRIPYPFKDDIKASSVEIYHAVHNQNETRAPIRTLSVVDLNGKLHVLAAYTCTPLVTIPVDQLLDGAHVKGKTIGELGYGNTPIDMVRFSAPGSDGVEDYVLISNKARSGMMLKLKDIMESNAGVGLSTPVQLPHQVTAGVAVSSVPLAGVMHIDNQDEQFFLTIRRDLDMGRLDLLSLRKGFYFRLSDFINEYDFPDYAYPDNAFQQNYVRNAHQILKTDEGYQDLIK</sequence>
<evidence type="ECO:0000313" key="2">
    <source>
        <dbReference type="Proteomes" id="UP000629098"/>
    </source>
</evidence>
<evidence type="ECO:0000313" key="1">
    <source>
        <dbReference type="EMBL" id="MBD2777786.1"/>
    </source>
</evidence>